<dbReference type="InterPro" id="IPR017926">
    <property type="entry name" value="GATASE"/>
</dbReference>
<dbReference type="Pfam" id="PF00117">
    <property type="entry name" value="GATase"/>
    <property type="match status" value="1"/>
</dbReference>
<dbReference type="InterPro" id="IPR044992">
    <property type="entry name" value="ChyE-like"/>
</dbReference>
<dbReference type="GO" id="GO:0005829">
    <property type="term" value="C:cytosol"/>
    <property type="evidence" value="ECO:0007669"/>
    <property type="project" value="TreeGrafter"/>
</dbReference>
<comment type="caution">
    <text evidence="2">The sequence shown here is derived from an EMBL/GenBank/DDBJ whole genome shotgun (WGS) entry which is preliminary data.</text>
</comment>
<evidence type="ECO:0000259" key="1">
    <source>
        <dbReference type="Pfam" id="PF00117"/>
    </source>
</evidence>
<dbReference type="AlphaFoldDB" id="A0A931AE07"/>
<feature type="domain" description="Glutamine amidotransferase" evidence="1">
    <location>
        <begin position="22"/>
        <end position="101"/>
    </location>
</feature>
<organism evidence="2 3">
    <name type="scientific">Nonomuraea cypriaca</name>
    <dbReference type="NCBI Taxonomy" id="1187855"/>
    <lineage>
        <taxon>Bacteria</taxon>
        <taxon>Bacillati</taxon>
        <taxon>Actinomycetota</taxon>
        <taxon>Actinomycetes</taxon>
        <taxon>Streptosporangiales</taxon>
        <taxon>Streptosporangiaceae</taxon>
        <taxon>Nonomuraea</taxon>
    </lineage>
</organism>
<sequence>MRIIVIEHEAGAGLGYLGGWLGMTCEVVRPYLGEAVPERAADGLIVLGGAAAAWEDERSPWQPATRDLLMRAVDDGTPTLAVCLGAQLLTLACGGTVERGANGLEVGLREVTALPAAASDRLLSHIGTDGGGSVVGTSVGTDGASGADANVGTDGASGAGAGVGTAGGSGTGMGVGTAGGSGVGAVGGSVAGIAVAVQYHQDAMTRLPDGAVPLMTGSQYANQAYRLGEAVWAIQFHPEATPEIFASWTAESALDGAEELNAEVKAAESTLIATWRPLAASFAKVVRATGRA</sequence>
<dbReference type="SUPFAM" id="SSF52317">
    <property type="entry name" value="Class I glutamine amidotransferase-like"/>
    <property type="match status" value="1"/>
</dbReference>
<keyword evidence="2" id="KW-0315">Glutamine amidotransferase</keyword>
<dbReference type="RefSeq" id="WP_195898814.1">
    <property type="nucleotide sequence ID" value="NZ_JADOGI010000104.1"/>
</dbReference>
<reference evidence="2" key="1">
    <citation type="submission" date="2020-11" db="EMBL/GenBank/DDBJ databases">
        <title>Whole-genome analyses of Nonomuraea sp. K274.</title>
        <authorList>
            <person name="Veyisoglu A."/>
        </authorList>
    </citation>
    <scope>NUCLEOTIDE SEQUENCE</scope>
    <source>
        <strain evidence="2">K274</strain>
    </source>
</reference>
<dbReference type="Proteomes" id="UP000605361">
    <property type="component" value="Unassembled WGS sequence"/>
</dbReference>
<dbReference type="PROSITE" id="PS51273">
    <property type="entry name" value="GATASE_TYPE_1"/>
    <property type="match status" value="1"/>
</dbReference>
<dbReference type="PANTHER" id="PTHR42695">
    <property type="entry name" value="GLUTAMINE AMIDOTRANSFERASE YLR126C-RELATED"/>
    <property type="match status" value="1"/>
</dbReference>
<name>A0A931AE07_9ACTN</name>
<gene>
    <name evidence="2" type="ORF">ITP53_30000</name>
</gene>
<evidence type="ECO:0000313" key="2">
    <source>
        <dbReference type="EMBL" id="MBF8189885.1"/>
    </source>
</evidence>
<keyword evidence="3" id="KW-1185">Reference proteome</keyword>
<dbReference type="EMBL" id="JADOGI010000104">
    <property type="protein sequence ID" value="MBF8189885.1"/>
    <property type="molecule type" value="Genomic_DNA"/>
</dbReference>
<dbReference type="PANTHER" id="PTHR42695:SF5">
    <property type="entry name" value="GLUTAMINE AMIDOTRANSFERASE YLR126C-RELATED"/>
    <property type="match status" value="1"/>
</dbReference>
<dbReference type="CDD" id="cd01741">
    <property type="entry name" value="GATase1_1"/>
    <property type="match status" value="1"/>
</dbReference>
<dbReference type="Gene3D" id="3.40.50.880">
    <property type="match status" value="1"/>
</dbReference>
<evidence type="ECO:0000313" key="3">
    <source>
        <dbReference type="Proteomes" id="UP000605361"/>
    </source>
</evidence>
<dbReference type="InterPro" id="IPR029062">
    <property type="entry name" value="Class_I_gatase-like"/>
</dbReference>
<accession>A0A931AE07</accession>
<proteinExistence type="predicted"/>
<protein>
    <submittedName>
        <fullName evidence="2">Type 1 glutamine amidotransferase</fullName>
    </submittedName>
</protein>